<organism evidence="1 2">
    <name type="scientific">Vaccinium darrowii</name>
    <dbReference type="NCBI Taxonomy" id="229202"/>
    <lineage>
        <taxon>Eukaryota</taxon>
        <taxon>Viridiplantae</taxon>
        <taxon>Streptophyta</taxon>
        <taxon>Embryophyta</taxon>
        <taxon>Tracheophyta</taxon>
        <taxon>Spermatophyta</taxon>
        <taxon>Magnoliopsida</taxon>
        <taxon>eudicotyledons</taxon>
        <taxon>Gunneridae</taxon>
        <taxon>Pentapetalae</taxon>
        <taxon>asterids</taxon>
        <taxon>Ericales</taxon>
        <taxon>Ericaceae</taxon>
        <taxon>Vaccinioideae</taxon>
        <taxon>Vaccinieae</taxon>
        <taxon>Vaccinium</taxon>
    </lineage>
</organism>
<sequence>MDNSSLPKSQVRILKAHLIPPLTCPLCNGIFKEATTINECMHTFCKDCIYQKSQAKGIACCPKCNKDLSHLSPEDYLRPDERWRNIVKLYNEGQTPQATPPPSIAATTSKSTAKQLKKNKNKGQKTG</sequence>
<gene>
    <name evidence="1" type="ORF">Vadar_016309</name>
</gene>
<comment type="caution">
    <text evidence="1">The sequence shown here is derived from an EMBL/GenBank/DDBJ whole genome shotgun (WGS) entry which is preliminary data.</text>
</comment>
<keyword evidence="2" id="KW-1185">Reference proteome</keyword>
<name>A0ACB7YEH3_9ERIC</name>
<proteinExistence type="predicted"/>
<dbReference type="EMBL" id="CM037158">
    <property type="protein sequence ID" value="KAH7851768.1"/>
    <property type="molecule type" value="Genomic_DNA"/>
</dbReference>
<reference evidence="1 2" key="1">
    <citation type="journal article" date="2021" name="Hortic Res">
        <title>High-quality reference genome and annotation aids understanding of berry development for evergreen blueberry (Vaccinium darrowii).</title>
        <authorList>
            <person name="Yu J."/>
            <person name="Hulse-Kemp A.M."/>
            <person name="Babiker E."/>
            <person name="Staton M."/>
        </authorList>
    </citation>
    <scope>NUCLEOTIDE SEQUENCE [LARGE SCALE GENOMIC DNA]</scope>
    <source>
        <strain evidence="2">cv. NJ 8807/NJ 8810</strain>
        <tissue evidence="1">Young leaf</tissue>
    </source>
</reference>
<accession>A0ACB7YEH3</accession>
<protein>
    <submittedName>
        <fullName evidence="1">Uncharacterized protein</fullName>
    </submittedName>
</protein>
<dbReference type="Proteomes" id="UP000828048">
    <property type="component" value="Chromosome 8"/>
</dbReference>
<evidence type="ECO:0000313" key="2">
    <source>
        <dbReference type="Proteomes" id="UP000828048"/>
    </source>
</evidence>
<evidence type="ECO:0000313" key="1">
    <source>
        <dbReference type="EMBL" id="KAH7851768.1"/>
    </source>
</evidence>